<dbReference type="CDD" id="cd07883">
    <property type="entry name" value="RHD-n_NFkB"/>
    <property type="match status" value="1"/>
</dbReference>
<evidence type="ECO:0000256" key="4">
    <source>
        <dbReference type="ARBA" id="ARBA00023125"/>
    </source>
</evidence>
<feature type="repeat" description="ANK" evidence="8">
    <location>
        <begin position="1032"/>
        <end position="1064"/>
    </location>
</feature>
<organism evidence="11 12">
    <name type="scientific">Clavelina lepadiformis</name>
    <name type="common">Light-bulb sea squirt</name>
    <name type="synonym">Ascidia lepadiformis</name>
    <dbReference type="NCBI Taxonomy" id="159417"/>
    <lineage>
        <taxon>Eukaryota</taxon>
        <taxon>Metazoa</taxon>
        <taxon>Chordata</taxon>
        <taxon>Tunicata</taxon>
        <taxon>Ascidiacea</taxon>
        <taxon>Aplousobranchia</taxon>
        <taxon>Clavelinidae</taxon>
        <taxon>Clavelina</taxon>
    </lineage>
</organism>
<dbReference type="EMBL" id="CAWYQH010000096">
    <property type="protein sequence ID" value="CAK8682816.1"/>
    <property type="molecule type" value="Genomic_DNA"/>
</dbReference>
<reference evidence="11 12" key="1">
    <citation type="submission" date="2024-02" db="EMBL/GenBank/DDBJ databases">
        <authorList>
            <person name="Daric V."/>
            <person name="Darras S."/>
        </authorList>
    </citation>
    <scope>NUCLEOTIDE SEQUENCE [LARGE SCALE GENOMIC DNA]</scope>
</reference>
<dbReference type="InterPro" id="IPR037059">
    <property type="entry name" value="RHD_DNA_bind_dom_sf"/>
</dbReference>
<dbReference type="Pfam" id="PF12796">
    <property type="entry name" value="Ank_2"/>
    <property type="match status" value="2"/>
</dbReference>
<dbReference type="Pfam" id="PF00531">
    <property type="entry name" value="Death"/>
    <property type="match status" value="1"/>
</dbReference>
<feature type="region of interest" description="Disordered" evidence="9">
    <location>
        <begin position="369"/>
        <end position="406"/>
    </location>
</feature>
<evidence type="ECO:0000256" key="6">
    <source>
        <dbReference type="ARBA" id="ARBA00023163"/>
    </source>
</evidence>
<dbReference type="InterPro" id="IPR036770">
    <property type="entry name" value="Ankyrin_rpt-contain_sf"/>
</dbReference>
<evidence type="ECO:0000256" key="9">
    <source>
        <dbReference type="SAM" id="MobiDB-lite"/>
    </source>
</evidence>
<dbReference type="PANTHER" id="PTHR24169">
    <property type="entry name" value="NUCLEAR FACTOR NF-KAPPA-B PROTEIN"/>
    <property type="match status" value="1"/>
</dbReference>
<dbReference type="InterPro" id="IPR011539">
    <property type="entry name" value="RHD_DNA_bind_dom"/>
</dbReference>
<dbReference type="InterPro" id="IPR014756">
    <property type="entry name" value="Ig_E-set"/>
</dbReference>
<dbReference type="CDD" id="cd01177">
    <property type="entry name" value="IPT_NFkappaB"/>
    <property type="match status" value="1"/>
</dbReference>
<keyword evidence="5" id="KW-0010">Activator</keyword>
<name>A0ABP0FW92_CLALP</name>
<dbReference type="SUPFAM" id="SSF49417">
    <property type="entry name" value="p53-like transcription factors"/>
    <property type="match status" value="1"/>
</dbReference>
<dbReference type="InterPro" id="IPR011029">
    <property type="entry name" value="DEATH-like_dom_sf"/>
</dbReference>
<dbReference type="InterPro" id="IPR002909">
    <property type="entry name" value="IPT_dom"/>
</dbReference>
<keyword evidence="12" id="KW-1185">Reference proteome</keyword>
<dbReference type="InterPro" id="IPR033926">
    <property type="entry name" value="IPT_NFkappaB"/>
</dbReference>
<dbReference type="PRINTS" id="PR00057">
    <property type="entry name" value="NFKBTNSCPFCT"/>
</dbReference>
<comment type="caution">
    <text evidence="11">The sequence shown here is derived from an EMBL/GenBank/DDBJ whole genome shotgun (WGS) entry which is preliminary data.</text>
</comment>
<feature type="repeat" description="ANK" evidence="8">
    <location>
        <begin position="892"/>
        <end position="924"/>
    </location>
</feature>
<proteinExistence type="predicted"/>
<dbReference type="Gene3D" id="1.10.533.10">
    <property type="entry name" value="Death Domain, Fas"/>
    <property type="match status" value="1"/>
</dbReference>
<dbReference type="SUPFAM" id="SSF81296">
    <property type="entry name" value="E set domains"/>
    <property type="match status" value="1"/>
</dbReference>
<dbReference type="Gene3D" id="2.60.40.340">
    <property type="entry name" value="Rel homology domain (RHD), DNA-binding domain"/>
    <property type="match status" value="1"/>
</dbReference>
<evidence type="ECO:0000313" key="12">
    <source>
        <dbReference type="Proteomes" id="UP001642483"/>
    </source>
</evidence>
<feature type="compositionally biased region" description="Acidic residues" evidence="9">
    <location>
        <begin position="713"/>
        <end position="723"/>
    </location>
</feature>
<feature type="region of interest" description="Disordered" evidence="9">
    <location>
        <begin position="691"/>
        <end position="743"/>
    </location>
</feature>
<feature type="compositionally biased region" description="Low complexity" evidence="9">
    <location>
        <begin position="420"/>
        <end position="447"/>
    </location>
</feature>
<sequence>MNYNSSVLQISNRTNMYPDENDGEPRLEIIEHPKSRGFRFRYTCEGPSHGGIPGASSDKNKKTFPAVKICNYQGYARIVVQLVTNEENPRLHPHSLVGKQCQNGICTVQCGPKDMTATFPNLGIQHVTKKNVANILEERYIAAEMQLSSINDGFPQEVQRNIKDEDRKRIAAKAQSEAKSIDLSVVRLMFIAYLPDSNGAFTIMLKPVISEPIFDSKAPNAATLKICRMDCNAGSAGGGDEVYLLCDKVQKDDIQVRFVEEDMQGNELWENYGNFCPTDVHRQFAIVFRTPPYKDQMIKQPIQVQVQLRRKSDGEVSEPRPFTYLPNKTDFEMIDRKRRKVMPDFLDHVPHGNDASKGYQFGSSNLVSGNIQFQGGNPGGNTGAPGIKQARRPQVKQEPPQTIPLDPAMLLGKMIKQEPRSPASQHFSSSQGSPQSLSSMSNQGSPQAPSPTPDFIPGTQIPMPRAAAVPGKRLPSIHLNQSTQNHILPKREQQRVSGIPLHPQMQPQQMINRIQPSTQLPPNNTFSPQLYLSSPNVTLPSDVVAQSHGQMNIDAGYGMSSPMSTQSEGNDHSSYMDMINPSPSDYINLSQSSQANNGVSYDQNQNSFQTINTADIISEAYTSSQQNNGVEQMNPGFGGGSGSFTNQSYSDPLVNTNYSDLNLSLFSHQYQLTELQVDDLFLNIESDAGPTAGLQPSSPEAGDFAGAFKYISDDDDSDTDDLDTPARRNLRSSKQVESDDIEPDSAMETMQRNMNDLHLDSSNLKKSLVAPKKSTDLSAKKRSPGVEVEHENDVQESKKKSKALERDFKSLERYLHAAANQNTWAMHDYSVTGDVRMLLVLQRNLADVRDENGDSVLHVAVIHDQLVALSAYLDVISTLSNSEEILNSMNKQMQTPLHIAALTDNVTAVIGLLKAGSDPLIADKFGNNAIHVASRHGNADILSRILNSRQMRGKLPEARNHRGLGYFHLAAKANKENRQCLNLLKEHGFDVDMADSKSGMTALHLAAENRNLVVAGCLISECDADVDACTYNGYTPLHVAASNDCNDIATLLLACGADPDASSRPPDNDDEEEDVSCTPKDLAVSEKMKDILDGEDIFNDQDYLTLDDSFTENEDLSVLDPLLKMQLCKMLNQLETGSDWIALADRLDLSCMISYFEKRANPTDSLIENYLIKHGTVSGLRSALVDIGRLDAVQVLNRAILSHDFGLTNDNNFGLTENDRLISGHLDSAIGSLA</sequence>
<accession>A0ABP0FW92</accession>
<protein>
    <recommendedName>
        <fullName evidence="10">RHD domain-containing protein</fullName>
    </recommendedName>
</protein>
<dbReference type="Gene3D" id="2.60.40.10">
    <property type="entry name" value="Immunoglobulins"/>
    <property type="match status" value="1"/>
</dbReference>
<evidence type="ECO:0000256" key="2">
    <source>
        <dbReference type="ARBA" id="ARBA00023015"/>
    </source>
</evidence>
<gene>
    <name evidence="11" type="ORF">CVLEPA_LOCUS13592</name>
</gene>
<dbReference type="Pfam" id="PF00554">
    <property type="entry name" value="RHD_DNA_bind"/>
    <property type="match status" value="1"/>
</dbReference>
<dbReference type="SMART" id="SM00005">
    <property type="entry name" value="DEATH"/>
    <property type="match status" value="1"/>
</dbReference>
<dbReference type="PROSITE" id="PS50297">
    <property type="entry name" value="ANK_REP_REGION"/>
    <property type="match status" value="2"/>
</dbReference>
<keyword evidence="3 8" id="KW-0040">ANK repeat</keyword>
<dbReference type="InterPro" id="IPR032397">
    <property type="entry name" value="RHD_dimer"/>
</dbReference>
<dbReference type="SUPFAM" id="SSF47986">
    <property type="entry name" value="DEATH domain"/>
    <property type="match status" value="1"/>
</dbReference>
<dbReference type="Proteomes" id="UP001642483">
    <property type="component" value="Unassembled WGS sequence"/>
</dbReference>
<dbReference type="PANTHER" id="PTHR24169:SF28">
    <property type="entry name" value="NUCLEAR FACTOR NF-KAPPA-B P110 SUBUNIT"/>
    <property type="match status" value="1"/>
</dbReference>
<keyword evidence="7" id="KW-0539">Nucleus</keyword>
<dbReference type="PROSITE" id="PS01204">
    <property type="entry name" value="REL_1"/>
    <property type="match status" value="1"/>
</dbReference>
<dbReference type="PROSITE" id="PS50254">
    <property type="entry name" value="REL_2"/>
    <property type="match status" value="1"/>
</dbReference>
<dbReference type="InterPro" id="IPR030492">
    <property type="entry name" value="RHD_CS"/>
</dbReference>
<evidence type="ECO:0000256" key="1">
    <source>
        <dbReference type="ARBA" id="ARBA00004123"/>
    </source>
</evidence>
<dbReference type="InterPro" id="IPR000451">
    <property type="entry name" value="NFkB/Dor"/>
</dbReference>
<evidence type="ECO:0000259" key="10">
    <source>
        <dbReference type="PROSITE" id="PS50254"/>
    </source>
</evidence>
<keyword evidence="2" id="KW-0805">Transcription regulation</keyword>
<feature type="domain" description="RHD" evidence="10">
    <location>
        <begin position="22"/>
        <end position="220"/>
    </location>
</feature>
<evidence type="ECO:0000256" key="5">
    <source>
        <dbReference type="ARBA" id="ARBA00023159"/>
    </source>
</evidence>
<dbReference type="InterPro" id="IPR002110">
    <property type="entry name" value="Ankyrin_rpt"/>
</dbReference>
<dbReference type="InterPro" id="IPR013783">
    <property type="entry name" value="Ig-like_fold"/>
</dbReference>
<evidence type="ECO:0000313" key="11">
    <source>
        <dbReference type="EMBL" id="CAK8682816.1"/>
    </source>
</evidence>
<keyword evidence="6" id="KW-0804">Transcription</keyword>
<dbReference type="SMART" id="SM00429">
    <property type="entry name" value="IPT"/>
    <property type="match status" value="1"/>
</dbReference>
<evidence type="ECO:0000256" key="3">
    <source>
        <dbReference type="ARBA" id="ARBA00023043"/>
    </source>
</evidence>
<dbReference type="InterPro" id="IPR008967">
    <property type="entry name" value="p53-like_TF_DNA-bd_sf"/>
</dbReference>
<feature type="region of interest" description="Disordered" evidence="9">
    <location>
        <begin position="768"/>
        <end position="802"/>
    </location>
</feature>
<evidence type="ECO:0000256" key="7">
    <source>
        <dbReference type="ARBA" id="ARBA00023242"/>
    </source>
</evidence>
<dbReference type="Gene3D" id="1.25.40.20">
    <property type="entry name" value="Ankyrin repeat-containing domain"/>
    <property type="match status" value="1"/>
</dbReference>
<dbReference type="InterPro" id="IPR000488">
    <property type="entry name" value="Death_dom"/>
</dbReference>
<comment type="subcellular location">
    <subcellularLocation>
        <location evidence="1">Nucleus</location>
    </subcellularLocation>
</comment>
<evidence type="ECO:0000256" key="8">
    <source>
        <dbReference type="PROSITE-ProRule" id="PRU00023"/>
    </source>
</evidence>
<feature type="compositionally biased region" description="Basic and acidic residues" evidence="9">
    <location>
        <begin position="787"/>
        <end position="802"/>
    </location>
</feature>
<feature type="region of interest" description="Disordered" evidence="9">
    <location>
        <begin position="418"/>
        <end position="463"/>
    </location>
</feature>
<dbReference type="SUPFAM" id="SSF48403">
    <property type="entry name" value="Ankyrin repeat"/>
    <property type="match status" value="1"/>
</dbReference>
<dbReference type="SMART" id="SM00248">
    <property type="entry name" value="ANK"/>
    <property type="match status" value="7"/>
</dbReference>
<keyword evidence="4" id="KW-0238">DNA-binding</keyword>
<dbReference type="PROSITE" id="PS50088">
    <property type="entry name" value="ANK_REPEAT"/>
    <property type="match status" value="3"/>
</dbReference>
<feature type="repeat" description="ANK" evidence="8">
    <location>
        <begin position="962"/>
        <end position="996"/>
    </location>
</feature>
<dbReference type="Pfam" id="PF16179">
    <property type="entry name" value="RHD_dimer"/>
    <property type="match status" value="1"/>
</dbReference>